<dbReference type="InterPro" id="IPR046947">
    <property type="entry name" value="LytR-like"/>
</dbReference>
<evidence type="ECO:0000256" key="1">
    <source>
        <dbReference type="ARBA" id="ARBA00022490"/>
    </source>
</evidence>
<dbReference type="PROSITE" id="PS50930">
    <property type="entry name" value="HTH_LYTTR"/>
    <property type="match status" value="1"/>
</dbReference>
<keyword evidence="3" id="KW-0010">Activator</keyword>
<organism evidence="8 9">
    <name type="scientific">Lactiplantibacillus pentosus</name>
    <name type="common">Lactobacillus pentosus</name>
    <dbReference type="NCBI Taxonomy" id="1589"/>
    <lineage>
        <taxon>Bacteria</taxon>
        <taxon>Bacillati</taxon>
        <taxon>Bacillota</taxon>
        <taxon>Bacilli</taxon>
        <taxon>Lactobacillales</taxon>
        <taxon>Lactobacillaceae</taxon>
        <taxon>Lactiplantibacillus</taxon>
    </lineage>
</organism>
<dbReference type="GO" id="GO:0000156">
    <property type="term" value="F:phosphorelay response regulator activity"/>
    <property type="evidence" value="ECO:0007669"/>
    <property type="project" value="InterPro"/>
</dbReference>
<evidence type="ECO:0000259" key="6">
    <source>
        <dbReference type="PROSITE" id="PS50110"/>
    </source>
</evidence>
<dbReference type="PANTHER" id="PTHR37299">
    <property type="entry name" value="TRANSCRIPTIONAL REGULATOR-RELATED"/>
    <property type="match status" value="1"/>
</dbReference>
<dbReference type="Pfam" id="PF00072">
    <property type="entry name" value="Response_reg"/>
    <property type="match status" value="1"/>
</dbReference>
<gene>
    <name evidence="8" type="ORF">RI555_03185</name>
</gene>
<comment type="function">
    <text evidence="4">Required for high-level post-exponential phase expression of a series of secreted proteins.</text>
</comment>
<dbReference type="Pfam" id="PF04397">
    <property type="entry name" value="LytTR"/>
    <property type="match status" value="1"/>
</dbReference>
<dbReference type="PANTHER" id="PTHR37299:SF3">
    <property type="entry name" value="STAGE 0 SPORULATION PROTEIN A HOMOLOG"/>
    <property type="match status" value="1"/>
</dbReference>
<dbReference type="RefSeq" id="WP_216748232.1">
    <property type="nucleotide sequence ID" value="NZ_JAGWDT010000010.1"/>
</dbReference>
<feature type="domain" description="HTH LytTR-type" evidence="7">
    <location>
        <begin position="142"/>
        <end position="240"/>
    </location>
</feature>
<dbReference type="PROSITE" id="PS50110">
    <property type="entry name" value="RESPONSE_REGULATORY"/>
    <property type="match status" value="1"/>
</dbReference>
<keyword evidence="2" id="KW-0902">Two-component regulatory system</keyword>
<evidence type="ECO:0000256" key="5">
    <source>
        <dbReference type="PROSITE-ProRule" id="PRU00169"/>
    </source>
</evidence>
<dbReference type="SMART" id="SM00448">
    <property type="entry name" value="REC"/>
    <property type="match status" value="1"/>
</dbReference>
<evidence type="ECO:0000259" key="7">
    <source>
        <dbReference type="PROSITE" id="PS50930"/>
    </source>
</evidence>
<dbReference type="AlphaFoldDB" id="A0AAW8WBX0"/>
<evidence type="ECO:0000256" key="4">
    <source>
        <dbReference type="ARBA" id="ARBA00037164"/>
    </source>
</evidence>
<dbReference type="GO" id="GO:0003677">
    <property type="term" value="F:DNA binding"/>
    <property type="evidence" value="ECO:0007669"/>
    <property type="project" value="UniProtKB-KW"/>
</dbReference>
<dbReference type="SMART" id="SM00850">
    <property type="entry name" value="LytTR"/>
    <property type="match status" value="1"/>
</dbReference>
<dbReference type="Proteomes" id="UP001263852">
    <property type="component" value="Unassembled WGS sequence"/>
</dbReference>
<keyword evidence="5" id="KW-0597">Phosphoprotein</keyword>
<sequence>MIEVYICEDNVKQLNALVEYVNKYLLIHNADMMLARATTEPNLLLKNISNKHRRIYLLDISLNSQINGIELASKIREHDMNSKIIFVTTHVELAMTTFCYHLEVLDFILKDNPEEMQLRINQVLQLAEERINQDIHISPEYIRVKSGELERALRIKDILFIESSATPHKLTVHLFNSQVSYYGTIKDAEDLAPNFFRCHKSFVVNKDHIQSINKKTRELHLTDGETIMCSILAARILSKT</sequence>
<keyword evidence="8" id="KW-0238">DNA-binding</keyword>
<evidence type="ECO:0000256" key="2">
    <source>
        <dbReference type="ARBA" id="ARBA00023012"/>
    </source>
</evidence>
<name>A0AAW8WBX0_LACPE</name>
<proteinExistence type="predicted"/>
<keyword evidence="1" id="KW-0963">Cytoplasm</keyword>
<evidence type="ECO:0000313" key="9">
    <source>
        <dbReference type="Proteomes" id="UP001263852"/>
    </source>
</evidence>
<comment type="caution">
    <text evidence="8">The sequence shown here is derived from an EMBL/GenBank/DDBJ whole genome shotgun (WGS) entry which is preliminary data.</text>
</comment>
<dbReference type="EMBL" id="JAVLAO010000001">
    <property type="protein sequence ID" value="MDT7038015.1"/>
    <property type="molecule type" value="Genomic_DNA"/>
</dbReference>
<evidence type="ECO:0000256" key="3">
    <source>
        <dbReference type="ARBA" id="ARBA00023159"/>
    </source>
</evidence>
<dbReference type="InterPro" id="IPR007492">
    <property type="entry name" value="LytTR_DNA-bd_dom"/>
</dbReference>
<dbReference type="InterPro" id="IPR001789">
    <property type="entry name" value="Sig_transdc_resp-reg_receiver"/>
</dbReference>
<evidence type="ECO:0000313" key="8">
    <source>
        <dbReference type="EMBL" id="MDT7038015.1"/>
    </source>
</evidence>
<reference evidence="8" key="1">
    <citation type="submission" date="2023-08" db="EMBL/GenBank/DDBJ databases">
        <authorList>
            <person name="Page C.A."/>
            <person name="Perez-Diaz I.M."/>
        </authorList>
    </citation>
    <scope>NUCLEOTIDE SEQUENCE</scope>
    <source>
        <strain evidence="8">1.8.9</strain>
    </source>
</reference>
<feature type="modified residue" description="4-aspartylphosphate" evidence="5">
    <location>
        <position position="59"/>
    </location>
</feature>
<feature type="domain" description="Response regulatory" evidence="6">
    <location>
        <begin position="3"/>
        <end position="125"/>
    </location>
</feature>
<protein>
    <submittedName>
        <fullName evidence="8">LytTR family DNA-binding domain-containing protein</fullName>
    </submittedName>
</protein>
<accession>A0AAW8WBX0</accession>